<dbReference type="PROSITE" id="PS00211">
    <property type="entry name" value="ABC_TRANSPORTER_1"/>
    <property type="match status" value="1"/>
</dbReference>
<feature type="region of interest" description="Disordered" evidence="4">
    <location>
        <begin position="337"/>
        <end position="359"/>
    </location>
</feature>
<evidence type="ECO:0000313" key="6">
    <source>
        <dbReference type="EMBL" id="WRP13751.1"/>
    </source>
</evidence>
<evidence type="ECO:0000256" key="2">
    <source>
        <dbReference type="ARBA" id="ARBA00022741"/>
    </source>
</evidence>
<evidence type="ECO:0000259" key="5">
    <source>
        <dbReference type="PROSITE" id="PS50893"/>
    </source>
</evidence>
<keyword evidence="1" id="KW-0813">Transport</keyword>
<dbReference type="Pfam" id="PF00005">
    <property type="entry name" value="ABC_tran"/>
    <property type="match status" value="1"/>
</dbReference>
<protein>
    <submittedName>
        <fullName evidence="6">ABC transporter ATP-binding protein</fullName>
    </submittedName>
</protein>
<dbReference type="InterPro" id="IPR003593">
    <property type="entry name" value="AAA+_ATPase"/>
</dbReference>
<feature type="domain" description="ABC transporter" evidence="5">
    <location>
        <begin position="8"/>
        <end position="245"/>
    </location>
</feature>
<keyword evidence="3 6" id="KW-0067">ATP-binding</keyword>
<dbReference type="InterPro" id="IPR003439">
    <property type="entry name" value="ABC_transporter-like_ATP-bd"/>
</dbReference>
<dbReference type="PROSITE" id="PS50893">
    <property type="entry name" value="ABC_TRANSPORTER_2"/>
    <property type="match status" value="1"/>
</dbReference>
<evidence type="ECO:0000256" key="4">
    <source>
        <dbReference type="SAM" id="MobiDB-lite"/>
    </source>
</evidence>
<keyword evidence="7" id="KW-1185">Reference proteome</keyword>
<dbReference type="Gene3D" id="3.40.50.300">
    <property type="entry name" value="P-loop containing nucleotide triphosphate hydrolases"/>
    <property type="match status" value="1"/>
</dbReference>
<dbReference type="EMBL" id="CP141614">
    <property type="protein sequence ID" value="WRP13751.1"/>
    <property type="molecule type" value="Genomic_DNA"/>
</dbReference>
<gene>
    <name evidence="6" type="ORF">VLY81_09905</name>
</gene>
<organism evidence="6 7">
    <name type="scientific">Geochorda subterranea</name>
    <dbReference type="NCBI Taxonomy" id="3109564"/>
    <lineage>
        <taxon>Bacteria</taxon>
        <taxon>Bacillati</taxon>
        <taxon>Bacillota</taxon>
        <taxon>Limnochordia</taxon>
        <taxon>Limnochordales</taxon>
        <taxon>Geochordaceae</taxon>
        <taxon>Geochorda</taxon>
    </lineage>
</organism>
<dbReference type="SUPFAM" id="SSF52540">
    <property type="entry name" value="P-loop containing nucleoside triphosphate hydrolases"/>
    <property type="match status" value="1"/>
</dbReference>
<accession>A0ABZ1BLQ1</accession>
<name>A0ABZ1BLQ1_9FIRM</name>
<proteinExistence type="predicted"/>
<evidence type="ECO:0000256" key="3">
    <source>
        <dbReference type="ARBA" id="ARBA00022840"/>
    </source>
</evidence>
<feature type="compositionally biased region" description="Low complexity" evidence="4">
    <location>
        <begin position="343"/>
        <end position="352"/>
    </location>
</feature>
<dbReference type="InterPro" id="IPR027417">
    <property type="entry name" value="P-loop_NTPase"/>
</dbReference>
<dbReference type="PANTHER" id="PTHR42788:SF13">
    <property type="entry name" value="ALIPHATIC SULFONATES IMPORT ATP-BINDING PROTEIN SSUB"/>
    <property type="match status" value="1"/>
</dbReference>
<dbReference type="CDD" id="cd03293">
    <property type="entry name" value="ABC_NrtD_SsuB_transporters"/>
    <property type="match status" value="1"/>
</dbReference>
<keyword evidence="2" id="KW-0547">Nucleotide-binding</keyword>
<dbReference type="RefSeq" id="WP_324667996.1">
    <property type="nucleotide sequence ID" value="NZ_CP141614.1"/>
</dbReference>
<sequence>MRIEVDGVRVEYASGRGREPVLALDGVSFEVGSGAFVALLGPSGCGKSTLLAVVAGLMAPSAGEVRFVEEGGRPAAGGDGMGAGQALSAVVFQEFALFPWRTVMDNVTFGLEVRGVGSGARREAGRRYLEMVGLGSVAQRLPAELSGGMKQRVGIARALAVEPRVLLMDEPLSALDAQTRALLQQDLLQLWERTGKTVLYVTHNIEEAAFLSDRVVVLSRRPGRVKAEVVVPFGRPRDEGLLATGEFAAFVQRLWGLLREDARLAMWQVDGLATSGVGEAAPGEVAQGGAGTWGDAVARPEAARQPHRLGQAVLLDAGRGDSAAVAAGVALAGDDTGRERAAAGRTQAAPTALSPAPGS</sequence>
<reference evidence="7" key="1">
    <citation type="submission" date="2023-12" db="EMBL/GenBank/DDBJ databases">
        <title>Novel isolates from deep terrestrial aquifers shed light on the physiology and ecology of the class Limnochordia.</title>
        <authorList>
            <person name="Karnachuk O.V."/>
            <person name="Lukina A.P."/>
            <person name="Avakyan M.R."/>
            <person name="Kadnikov V."/>
            <person name="Begmatov S."/>
            <person name="Beletsky A.V."/>
            <person name="Mardanov A.V."/>
            <person name="Ravin N.V."/>
        </authorList>
    </citation>
    <scope>NUCLEOTIDE SEQUENCE [LARGE SCALE GENOMIC DNA]</scope>
    <source>
        <strain evidence="7">LN</strain>
    </source>
</reference>
<dbReference type="InterPro" id="IPR017871">
    <property type="entry name" value="ABC_transporter-like_CS"/>
</dbReference>
<evidence type="ECO:0000313" key="7">
    <source>
        <dbReference type="Proteomes" id="UP001333102"/>
    </source>
</evidence>
<evidence type="ECO:0000256" key="1">
    <source>
        <dbReference type="ARBA" id="ARBA00022448"/>
    </source>
</evidence>
<dbReference type="GO" id="GO:0005524">
    <property type="term" value="F:ATP binding"/>
    <property type="evidence" value="ECO:0007669"/>
    <property type="project" value="UniProtKB-KW"/>
</dbReference>
<dbReference type="Proteomes" id="UP001333102">
    <property type="component" value="Chromosome"/>
</dbReference>
<dbReference type="SMART" id="SM00382">
    <property type="entry name" value="AAA"/>
    <property type="match status" value="1"/>
</dbReference>
<dbReference type="InterPro" id="IPR050166">
    <property type="entry name" value="ABC_transporter_ATP-bind"/>
</dbReference>
<dbReference type="PANTHER" id="PTHR42788">
    <property type="entry name" value="TAURINE IMPORT ATP-BINDING PROTEIN-RELATED"/>
    <property type="match status" value="1"/>
</dbReference>